<comment type="similarity">
    <text evidence="2">Belongs to the PI3/PI4-kinase family. Type III PI4K subfamily.</text>
</comment>
<dbReference type="PANTHER" id="PTHR10048">
    <property type="entry name" value="PHOSPHATIDYLINOSITOL KINASE"/>
    <property type="match status" value="1"/>
</dbReference>
<keyword evidence="7" id="KW-0067">ATP-binding</keyword>
<dbReference type="OMA" id="TIEVWQS"/>
<dbReference type="KEGG" id="yli:2912232"/>
<dbReference type="SMART" id="SM00146">
    <property type="entry name" value="PI3Kc"/>
    <property type="match status" value="1"/>
</dbReference>
<dbReference type="Proteomes" id="UP000182444">
    <property type="component" value="Chromosome 1E"/>
</dbReference>
<dbReference type="InterPro" id="IPR042236">
    <property type="entry name" value="PI3K_accessory_sf"/>
</dbReference>
<dbReference type="FunFam" id="1.25.40.70:FF:000011">
    <property type="entry name" value="Phosphatidylinositol 4-kinase alpha"/>
    <property type="match status" value="1"/>
</dbReference>
<dbReference type="VEuPathDB" id="FungiDB:YALI0_E28153g"/>
<dbReference type="InterPro" id="IPR011009">
    <property type="entry name" value="Kinase-like_dom_sf"/>
</dbReference>
<dbReference type="GeneID" id="2912232"/>
<dbReference type="EC" id="2.7.1.67" evidence="3"/>
<dbReference type="PROSITE" id="PS51545">
    <property type="entry name" value="PIK_HELICAL"/>
    <property type="match status" value="1"/>
</dbReference>
<dbReference type="PROSITE" id="PS00915">
    <property type="entry name" value="PI3_4_KINASE_1"/>
    <property type="match status" value="1"/>
</dbReference>
<keyword evidence="6" id="KW-0418">Kinase</keyword>
<dbReference type="InterPro" id="IPR001263">
    <property type="entry name" value="PI3K_accessory_dom"/>
</dbReference>
<dbReference type="InterPro" id="IPR018936">
    <property type="entry name" value="PI3/4_kinase_CS"/>
</dbReference>
<dbReference type="Pfam" id="PF00454">
    <property type="entry name" value="PI3_PI4_kinase"/>
    <property type="match status" value="1"/>
</dbReference>
<organism evidence="10 12">
    <name type="scientific">Yarrowia lipolytica</name>
    <name type="common">Candida lipolytica</name>
    <dbReference type="NCBI Taxonomy" id="4952"/>
    <lineage>
        <taxon>Eukaryota</taxon>
        <taxon>Fungi</taxon>
        <taxon>Dikarya</taxon>
        <taxon>Ascomycota</taxon>
        <taxon>Saccharomycotina</taxon>
        <taxon>Dipodascomycetes</taxon>
        <taxon>Dipodascales</taxon>
        <taxon>Dipodascales incertae sedis</taxon>
        <taxon>Yarrowia</taxon>
    </lineage>
</organism>
<protein>
    <recommendedName>
        <fullName evidence="3">1-phosphatidylinositol 4-kinase</fullName>
        <ecNumber evidence="3">2.7.1.67</ecNumber>
    </recommendedName>
</protein>
<name>A0A1D8NKA6_YARLL</name>
<keyword evidence="4" id="KW-0808">Transferase</keyword>
<evidence type="ECO:0000256" key="6">
    <source>
        <dbReference type="ARBA" id="ARBA00022777"/>
    </source>
</evidence>
<dbReference type="EMBL" id="KZ858961">
    <property type="protein sequence ID" value="RDW27538.1"/>
    <property type="molecule type" value="Genomic_DNA"/>
</dbReference>
<dbReference type="SMART" id="SM00145">
    <property type="entry name" value="PI3Ka"/>
    <property type="match status" value="1"/>
</dbReference>
<comment type="catalytic activity">
    <reaction evidence="1">
        <text>a 1,2-diacyl-sn-glycero-3-phospho-(1D-myo-inositol) + ATP = a 1,2-diacyl-sn-glycero-3-phospho-(1D-myo-inositol 4-phosphate) + ADP + H(+)</text>
        <dbReference type="Rhea" id="RHEA:19877"/>
        <dbReference type="ChEBI" id="CHEBI:15378"/>
        <dbReference type="ChEBI" id="CHEBI:30616"/>
        <dbReference type="ChEBI" id="CHEBI:57880"/>
        <dbReference type="ChEBI" id="CHEBI:58178"/>
        <dbReference type="ChEBI" id="CHEBI:456216"/>
        <dbReference type="EC" id="2.7.1.67"/>
    </reaction>
</comment>
<evidence type="ECO:0000256" key="3">
    <source>
        <dbReference type="ARBA" id="ARBA00012169"/>
    </source>
</evidence>
<dbReference type="GO" id="GO:0005737">
    <property type="term" value="C:cytoplasm"/>
    <property type="evidence" value="ECO:0007669"/>
    <property type="project" value="TreeGrafter"/>
</dbReference>
<sequence>MEDFGISRAGLSIRAKALAKLAKYAATSNAPTADSDLDKLNSALGQVEDKSGIPMSPKELEVLLALAGSAKYVANIDRAASLLQQLGQYLIESPKQVFAKCPVIRKVYPSPWELVTKAVTAAVLDLGINFPALYEESHRYIFQYISVVHELSSGRSLDVLLPFVLSIHGFLAELARKTDSFSVEDRQKLFSELKWLTDSSFLLEFETEMSKLRSSEDESTWASIVAKYQVADLQLGAMVLSAYFCDFCRALATSLVIVGDASESSVLDSIGGLSTEISNPGNNLLNQLNEYAIREIHSLDEGASYIELASPDRVLTALNIKASALEIVGVAVHFGIVHESDTTGIIESSLELTSTMQSERLMLTLFKLGSLIGGSRICSTLVRFLPHYACDPRVSPEDVREATRVIASRAMVSLSEDSVVSSVYTLVNLLTPIERSDDQWEQVAIFQNVVTAAVTIAIEYGETTIAVLVSNVLAQKLLHISPEIDQDIILGLSDIALHVPEKEFKSILKVYSSLASHAFEKDNKDMLLTVTQARNHIATCLKKAYLQESSETIKQALVDGPSTDKSAELYQPFLSELLFGIVSKGEVAKDDRSQTEVNAVAEEIGIYLPPLAHLLPEYPEPALDLSSNPDLQTLFRNAWFNMVVHGYAPNSDITKKYQSELENIARSTPPLVSDNSPNKMESDLELNTVLRRGSSRSNVNNQKANMAKVFSLNNSFEIRSLHYPKLMFIAATMLVETLRASTGNCGKVLMYFGDKGFNSGETGRHMAGIATDVTKVYIMKVLRGHSPPFTAQAVAEQIKEMLVCCCHRVAAIQDVAFACTDLLIRAVPSALCQKQSLYALLELLTLLWSSCIDAETDEYEPRSVFKSNKQGLDITLELSDSYSARQYTLKRFQGAARQWVQFAMTKLTADMKSLLQSYLVDMEGSRDFEHVSLGCSFALEMGGSVTGTDRQLASLKAVNDIPTDTVSGFLSQYMWRNEFRDDGAALTISSGDAVSDLRYSFYSRVASLTEKLDNKSYVAPVEVKNLLFAGASYLSRVGHKGVDAARLLVQIPFRAFSEASIKTGISMWLWIASEIPALEYVILAEVYRGWETTVHDHVGLYSRKHDIPEADYAKMEYAPSNKKEIDHDSTVTLRSLEPHHALVRYISSRFNTLVYDSPHVLKQITVFLTSALQGLHHASLHALSRETRFELILLALDVLNVQNTRGSKGADRLFRLIIRSALTWFAQPPQWPFGGNRLRMISEIRLFSEVSDMLKNVGGRNASSAAYKDLLVAFISDELIKMTAWADPLQNGAFKPQHRIVASAISTKTVQDAWNVDPTLAVFLVERYASGDGVKQLEKLINAEPLRIINTPQAVPYFLKNASPKTKHYLLLMKPVSPISSINLFLPAHHPDSITLQYAMRSLESHDVNLVFFYVPQIVQLLRYDKAGYVERYILETAKLSQLFAHQIIWNIMANSYKDEDSTIPDPMKPTLDHVVERMIDSFDAEEKSFYEREFGFFAEVTDISGKLKPYIKKTKAEKKAKIDEEINKIKVDVGVYLPSNPDGTVIDIDRKSGRPLQSHAKAPYMATFKIRREVRAIGDDDEDVDEDGHQLTTTVEKWQSAIFKVGDDCRQDVLALQIISVFRSIFNSYGMDLYVFPYRVTATAPGCGVIDVLPDSISRDMLGREAVNGLYEYFTSKHGSEDSIQFQRARNNFVKSLAAYSVISYLIQFKDRHNGNIMYDGQGHILHIDFGFCFDIVPGGVKFEAAPFKLTHEMVLVMGGNTQTQAYRWFEELSVKAFLACRPHAETIIQLVLPMLDSGLPCFKEHTIRNLRRRFVLEKTEAQAATHFRGLIKKSIESFYTKGYDEFQRITNGIPY</sequence>
<dbReference type="GO" id="GO:0004430">
    <property type="term" value="F:1-phosphatidylinositol 4-kinase activity"/>
    <property type="evidence" value="ECO:0007669"/>
    <property type="project" value="UniProtKB-EC"/>
</dbReference>
<dbReference type="Proteomes" id="UP000256601">
    <property type="component" value="Unassembled WGS sequence"/>
</dbReference>
<dbReference type="GO" id="GO:0046854">
    <property type="term" value="P:phosphatidylinositol phosphate biosynthetic process"/>
    <property type="evidence" value="ECO:0007669"/>
    <property type="project" value="InterPro"/>
</dbReference>
<feature type="domain" description="PIK helical" evidence="9">
    <location>
        <begin position="1296"/>
        <end position="1478"/>
    </location>
</feature>
<feature type="domain" description="PI3K/PI4K catalytic" evidence="8">
    <location>
        <begin position="1551"/>
        <end position="1841"/>
    </location>
</feature>
<keyword evidence="5" id="KW-0547">Nucleotide-binding</keyword>
<dbReference type="FunFam" id="3.30.1010.10:FF:000014">
    <property type="entry name" value="Phosphatidylinositol 4-kinase STT4"/>
    <property type="match status" value="1"/>
</dbReference>
<evidence type="ECO:0000256" key="4">
    <source>
        <dbReference type="ARBA" id="ARBA00022679"/>
    </source>
</evidence>
<dbReference type="GO" id="GO:0005524">
    <property type="term" value="F:ATP binding"/>
    <property type="evidence" value="ECO:0007669"/>
    <property type="project" value="UniProtKB-KW"/>
</dbReference>
<evidence type="ECO:0000313" key="13">
    <source>
        <dbReference type="Proteomes" id="UP000256601"/>
    </source>
</evidence>
<dbReference type="Gene3D" id="1.10.1070.11">
    <property type="entry name" value="Phosphatidylinositol 3-/4-kinase, catalytic domain"/>
    <property type="match status" value="1"/>
</dbReference>
<dbReference type="GO" id="GO:0005886">
    <property type="term" value="C:plasma membrane"/>
    <property type="evidence" value="ECO:0007669"/>
    <property type="project" value="EnsemblFungi"/>
</dbReference>
<reference evidence="10 12" key="1">
    <citation type="journal article" date="2016" name="PLoS ONE">
        <title>Sequence Assembly of Yarrowia lipolytica Strain W29/CLIB89 Shows Transposable Element Diversity.</title>
        <authorList>
            <person name="Magnan C."/>
            <person name="Yu J."/>
            <person name="Chang I."/>
            <person name="Jahn E."/>
            <person name="Kanomata Y."/>
            <person name="Wu J."/>
            <person name="Zeller M."/>
            <person name="Oakes M."/>
            <person name="Baldi P."/>
            <person name="Sandmeyer S."/>
        </authorList>
    </citation>
    <scope>NUCLEOTIDE SEQUENCE [LARGE SCALE GENOMIC DNA]</scope>
    <source>
        <strain evidence="10">CLIB89</strain>
        <strain evidence="12">CLIB89(W29)</strain>
    </source>
</reference>
<evidence type="ECO:0000256" key="5">
    <source>
        <dbReference type="ARBA" id="ARBA00022741"/>
    </source>
</evidence>
<dbReference type="EMBL" id="CP017557">
    <property type="protein sequence ID" value="AOW06068.1"/>
    <property type="molecule type" value="Genomic_DNA"/>
</dbReference>
<evidence type="ECO:0000256" key="2">
    <source>
        <dbReference type="ARBA" id="ARBA00006209"/>
    </source>
</evidence>
<evidence type="ECO:0000256" key="1">
    <source>
        <dbReference type="ARBA" id="ARBA00001686"/>
    </source>
</evidence>
<dbReference type="InterPro" id="IPR000403">
    <property type="entry name" value="PI3/4_kinase_cat_dom"/>
</dbReference>
<dbReference type="Gene3D" id="3.30.1010.10">
    <property type="entry name" value="Phosphatidylinositol 3-kinase Catalytic Subunit, Chain A, domain 4"/>
    <property type="match status" value="1"/>
</dbReference>
<dbReference type="eggNOG" id="KOG0902">
    <property type="taxonomic scope" value="Eukaryota"/>
</dbReference>
<accession>A0A1D8NKA6</accession>
<dbReference type="Pfam" id="PF00613">
    <property type="entry name" value="PI3Ka"/>
    <property type="match status" value="1"/>
</dbReference>
<dbReference type="PANTHER" id="PTHR10048:SF15">
    <property type="entry name" value="PHOSPHATIDYLINOSITOL 4-KINASE ALPHA"/>
    <property type="match status" value="1"/>
</dbReference>
<dbReference type="FunFam" id="1.10.1070.11:FF:000022">
    <property type="entry name" value="Phosphatidylinositol 4-kinase stt4"/>
    <property type="match status" value="1"/>
</dbReference>
<dbReference type="SUPFAM" id="SSF48371">
    <property type="entry name" value="ARM repeat"/>
    <property type="match status" value="1"/>
</dbReference>
<reference evidence="11 13" key="2">
    <citation type="submission" date="2018-07" db="EMBL/GenBank/DDBJ databases">
        <title>Draft Genome Assemblies for Five Robust Yarrowia lipolytica Strains Exhibiting High Lipid Production and Pentose Sugar Utilization and Sugar Alcohol Secretion from Undetoxified Lignocellulosic Biomass Hydrolysates.</title>
        <authorList>
            <consortium name="DOE Joint Genome Institute"/>
            <person name="Walker C."/>
            <person name="Ryu S."/>
            <person name="Na H."/>
            <person name="Zane M."/>
            <person name="LaButti K."/>
            <person name="Lipzen A."/>
            <person name="Haridas S."/>
            <person name="Barry K."/>
            <person name="Grigoriev I.V."/>
            <person name="Quarterman J."/>
            <person name="Slininger P."/>
            <person name="Dien B."/>
            <person name="Trinh C.T."/>
        </authorList>
    </citation>
    <scope>NUCLEOTIDE SEQUENCE [LARGE SCALE GENOMIC DNA]</scope>
    <source>
        <strain evidence="11 13">YB392</strain>
    </source>
</reference>
<dbReference type="SUPFAM" id="SSF56112">
    <property type="entry name" value="Protein kinase-like (PK-like)"/>
    <property type="match status" value="1"/>
</dbReference>
<dbReference type="Pfam" id="PF19274">
    <property type="entry name" value="PI4K_N"/>
    <property type="match status" value="1"/>
</dbReference>
<dbReference type="InterPro" id="IPR036940">
    <property type="entry name" value="PI3/4_kinase_cat_sf"/>
</dbReference>
<dbReference type="PROSITE" id="PS50290">
    <property type="entry name" value="PI3_4_KINASE_3"/>
    <property type="match status" value="1"/>
</dbReference>
<evidence type="ECO:0000313" key="11">
    <source>
        <dbReference type="EMBL" id="RDW27538.1"/>
    </source>
</evidence>
<dbReference type="CDD" id="cd05167">
    <property type="entry name" value="PI4Kc_III_alpha"/>
    <property type="match status" value="1"/>
</dbReference>
<dbReference type="PROSITE" id="PS00916">
    <property type="entry name" value="PI3_4_KINASE_2"/>
    <property type="match status" value="1"/>
</dbReference>
<evidence type="ECO:0000259" key="9">
    <source>
        <dbReference type="PROSITE" id="PS51545"/>
    </source>
</evidence>
<dbReference type="Gene3D" id="1.25.40.70">
    <property type="entry name" value="Phosphatidylinositol 3-kinase, accessory domain (PIK)"/>
    <property type="match status" value="1"/>
</dbReference>
<dbReference type="VEuPathDB" id="FungiDB:YALI1_E33150g"/>
<evidence type="ECO:0000256" key="7">
    <source>
        <dbReference type="ARBA" id="ARBA00022840"/>
    </source>
</evidence>
<gene>
    <name evidence="11" type="ORF">B0I71DRAFT_19637</name>
    <name evidence="10" type="ORF">YALI1_E33150g</name>
</gene>
<dbReference type="InterPro" id="IPR016024">
    <property type="entry name" value="ARM-type_fold"/>
</dbReference>
<dbReference type="InterPro" id="IPR045495">
    <property type="entry name" value="PI4K_N"/>
</dbReference>
<evidence type="ECO:0000259" key="8">
    <source>
        <dbReference type="PROSITE" id="PS50290"/>
    </source>
</evidence>
<evidence type="ECO:0000313" key="12">
    <source>
        <dbReference type="Proteomes" id="UP000182444"/>
    </source>
</evidence>
<dbReference type="InterPro" id="IPR015433">
    <property type="entry name" value="PI3/4_kinase"/>
</dbReference>
<proteinExistence type="inferred from homology"/>
<dbReference type="GO" id="GO:0048015">
    <property type="term" value="P:phosphatidylinositol-mediated signaling"/>
    <property type="evidence" value="ECO:0007669"/>
    <property type="project" value="TreeGrafter"/>
</dbReference>
<evidence type="ECO:0000313" key="10">
    <source>
        <dbReference type="EMBL" id="AOW06068.1"/>
    </source>
</evidence>